<dbReference type="Pfam" id="PF05014">
    <property type="entry name" value="Nuc_deoxyrib_tr"/>
    <property type="match status" value="1"/>
</dbReference>
<dbReference type="SUPFAM" id="SSF53613">
    <property type="entry name" value="Ribokinase-like"/>
    <property type="match status" value="1"/>
</dbReference>
<keyword evidence="1" id="KW-0808">Transferase</keyword>
<dbReference type="AlphaFoldDB" id="A0A154IS57"/>
<evidence type="ECO:0000313" key="1">
    <source>
        <dbReference type="EMBL" id="KZB03454.1"/>
    </source>
</evidence>
<dbReference type="GO" id="GO:0016301">
    <property type="term" value="F:kinase activity"/>
    <property type="evidence" value="ECO:0007669"/>
    <property type="project" value="UniProtKB-KW"/>
</dbReference>
<accession>A0A154IS57</accession>
<gene>
    <name evidence="1" type="ORF">A4A59_00170</name>
</gene>
<dbReference type="SUPFAM" id="SSF52309">
    <property type="entry name" value="N-(deoxy)ribosyltransferase-like"/>
    <property type="match status" value="1"/>
</dbReference>
<dbReference type="InterPro" id="IPR007710">
    <property type="entry name" value="Nucleoside_deoxyribTrfase"/>
</dbReference>
<sequence length="432" mass="47571">MIVDFTTARPGADCKLRLGGIVHAARGLWASGMPYAVAAVCPRYLLNQARNFLKIHGCVDFIWLGEVMGAPNVIVIGDATEVSHQGYQDLLREEKAVEIQDVANSLRIYKEVLVFPGSFDLASVKGFFSHEARYSFDIAYDAEDFSVLEGFVGHINAVIISTSSPLFLSKGSDDIEPMLADVRRLDPEVFLLKENRGGSRIFNIRTGESDHVPAQLSSTVNSVGVGDVYSAVMVGFGAGQWKEAAWRGAMAATAYSQTTYPDDFQRDVLRNRKLSFEELRDLGGTVLPWHARPHFPLYLAAPDFSYVEKPEVDRAVDALHYHNFVVRRPIEENGELPLGSDPALLQHTFRSDIALLDECKAVFAVPLARDPGTLVEMGIAIARDQPVITFDPRNENNNTMVSGGSATYSNDLDTCLNGLFVAISKLWVKSQP</sequence>
<name>A0A154IS57_RHILE</name>
<keyword evidence="1" id="KW-0418">Kinase</keyword>
<organism evidence="1">
    <name type="scientific">Rhizobium leguminosarum</name>
    <dbReference type="NCBI Taxonomy" id="384"/>
    <lineage>
        <taxon>Bacteria</taxon>
        <taxon>Pseudomonadati</taxon>
        <taxon>Pseudomonadota</taxon>
        <taxon>Alphaproteobacteria</taxon>
        <taxon>Hyphomicrobiales</taxon>
        <taxon>Rhizobiaceae</taxon>
        <taxon>Rhizobium/Agrobacterium group</taxon>
        <taxon>Rhizobium</taxon>
    </lineage>
</organism>
<reference evidence="1" key="1">
    <citation type="submission" date="2016-03" db="EMBL/GenBank/DDBJ databases">
        <title>Microsymbionts genomes from the relict species Vavilovia formosa.</title>
        <authorList>
            <person name="Chirak E."/>
            <person name="Kimeklis A."/>
            <person name="Kopat V."/>
            <person name="Andronov E."/>
        </authorList>
    </citation>
    <scope>NUCLEOTIDE SEQUENCE [LARGE SCALE GENOMIC DNA]</scope>
    <source>
        <strain evidence="1">Vaf12</strain>
    </source>
</reference>
<dbReference type="Gene3D" id="3.40.1190.20">
    <property type="match status" value="1"/>
</dbReference>
<dbReference type="InterPro" id="IPR029056">
    <property type="entry name" value="Ribokinase-like"/>
</dbReference>
<dbReference type="Gene3D" id="3.40.50.450">
    <property type="match status" value="1"/>
</dbReference>
<dbReference type="EMBL" id="LVYU01000001">
    <property type="protein sequence ID" value="KZB03454.1"/>
    <property type="molecule type" value="Genomic_DNA"/>
</dbReference>
<proteinExistence type="predicted"/>
<comment type="caution">
    <text evidence="1">The sequence shown here is derived from an EMBL/GenBank/DDBJ whole genome shotgun (WGS) entry which is preliminary data.</text>
</comment>
<protein>
    <submittedName>
        <fullName evidence="1">Sugar kinase</fullName>
    </submittedName>
</protein>